<keyword evidence="3" id="KW-1185">Reference proteome</keyword>
<gene>
    <name evidence="2" type="ORF">PoB_005995300</name>
</gene>
<protein>
    <submittedName>
        <fullName evidence="2">Uncharacterized protein</fullName>
    </submittedName>
</protein>
<evidence type="ECO:0000313" key="2">
    <source>
        <dbReference type="EMBL" id="GFO33448.1"/>
    </source>
</evidence>
<comment type="caution">
    <text evidence="2">The sequence shown here is derived from an EMBL/GenBank/DDBJ whole genome shotgun (WGS) entry which is preliminary data.</text>
</comment>
<dbReference type="Proteomes" id="UP000735302">
    <property type="component" value="Unassembled WGS sequence"/>
</dbReference>
<reference evidence="2 3" key="1">
    <citation type="journal article" date="2021" name="Elife">
        <title>Chloroplast acquisition without the gene transfer in kleptoplastic sea slugs, Plakobranchus ocellatus.</title>
        <authorList>
            <person name="Maeda T."/>
            <person name="Takahashi S."/>
            <person name="Yoshida T."/>
            <person name="Shimamura S."/>
            <person name="Takaki Y."/>
            <person name="Nagai Y."/>
            <person name="Toyoda A."/>
            <person name="Suzuki Y."/>
            <person name="Arimoto A."/>
            <person name="Ishii H."/>
            <person name="Satoh N."/>
            <person name="Nishiyama T."/>
            <person name="Hasebe M."/>
            <person name="Maruyama T."/>
            <person name="Minagawa J."/>
            <person name="Obokata J."/>
            <person name="Shigenobu S."/>
        </authorList>
    </citation>
    <scope>NUCLEOTIDE SEQUENCE [LARGE SCALE GENOMIC DNA]</scope>
</reference>
<feature type="region of interest" description="Disordered" evidence="1">
    <location>
        <begin position="41"/>
        <end position="90"/>
    </location>
</feature>
<evidence type="ECO:0000256" key="1">
    <source>
        <dbReference type="SAM" id="MobiDB-lite"/>
    </source>
</evidence>
<organism evidence="2 3">
    <name type="scientific">Plakobranchus ocellatus</name>
    <dbReference type="NCBI Taxonomy" id="259542"/>
    <lineage>
        <taxon>Eukaryota</taxon>
        <taxon>Metazoa</taxon>
        <taxon>Spiralia</taxon>
        <taxon>Lophotrochozoa</taxon>
        <taxon>Mollusca</taxon>
        <taxon>Gastropoda</taxon>
        <taxon>Heterobranchia</taxon>
        <taxon>Euthyneura</taxon>
        <taxon>Panpulmonata</taxon>
        <taxon>Sacoglossa</taxon>
        <taxon>Placobranchoidea</taxon>
        <taxon>Plakobranchidae</taxon>
        <taxon>Plakobranchus</taxon>
    </lineage>
</organism>
<proteinExistence type="predicted"/>
<accession>A0AAV4CNI3</accession>
<sequence>MQGAVNGGRRRGGQKKRWDENIREWTGLELRNTLRKAEDREEWKAVVRRSSAASRRIPNLRGDSPQQGDFRLSGPPSGQGAGSGARIHDRKVSADLRADSLVTEPPRLLIHNDKSLLYFVKLAELGKSTTNLN</sequence>
<name>A0AAV4CNI3_9GAST</name>
<dbReference type="AlphaFoldDB" id="A0AAV4CNI3"/>
<evidence type="ECO:0000313" key="3">
    <source>
        <dbReference type="Proteomes" id="UP000735302"/>
    </source>
</evidence>
<dbReference type="EMBL" id="BLXT01006771">
    <property type="protein sequence ID" value="GFO33448.1"/>
    <property type="molecule type" value="Genomic_DNA"/>
</dbReference>